<evidence type="ECO:0000256" key="2">
    <source>
        <dbReference type="ARBA" id="ARBA00023002"/>
    </source>
</evidence>
<dbReference type="InterPro" id="IPR002347">
    <property type="entry name" value="SDR_fam"/>
</dbReference>
<dbReference type="GO" id="GO:0016491">
    <property type="term" value="F:oxidoreductase activity"/>
    <property type="evidence" value="ECO:0007669"/>
    <property type="project" value="UniProtKB-KW"/>
</dbReference>
<organism evidence="3">
    <name type="scientific">marine metagenome</name>
    <dbReference type="NCBI Taxonomy" id="408172"/>
    <lineage>
        <taxon>unclassified sequences</taxon>
        <taxon>metagenomes</taxon>
        <taxon>ecological metagenomes</taxon>
    </lineage>
</organism>
<proteinExistence type="inferred from homology"/>
<dbReference type="SUPFAM" id="SSF51735">
    <property type="entry name" value="NAD(P)-binding Rossmann-fold domains"/>
    <property type="match status" value="1"/>
</dbReference>
<reference evidence="3" key="1">
    <citation type="submission" date="2018-05" db="EMBL/GenBank/DDBJ databases">
        <authorList>
            <person name="Lanie J.A."/>
            <person name="Ng W.-L."/>
            <person name="Kazmierczak K.M."/>
            <person name="Andrzejewski T.M."/>
            <person name="Davidsen T.M."/>
            <person name="Wayne K.J."/>
            <person name="Tettelin H."/>
            <person name="Glass J.I."/>
            <person name="Rusch D."/>
            <person name="Podicherti R."/>
            <person name="Tsui H.-C.T."/>
            <person name="Winkler M.E."/>
        </authorList>
    </citation>
    <scope>NUCLEOTIDE SEQUENCE</scope>
</reference>
<dbReference type="InterPro" id="IPR036291">
    <property type="entry name" value="NAD(P)-bd_dom_sf"/>
</dbReference>
<sequence length="259" mass="27751">MRLEDKVAVVTGGAHGIGRALARRFGAEGARMVVVVDKDLEGAHVVANEIGGVAMGADVAVEEDIARVTEETEREFGQIDLFCSNAGIFCEDPTTAASTSSSVWNEMWSVNVMAHIYAAKAALPAMLGRGKGYFLNTLSAAGVLSHPNSAPYATTKHAALGFAESLAIAHGDEGIKVSVICPQAVRTAMLGDLEDGGVQGADGVLEPEDVAQSAIEALKKERFLVLPHPEVLDYMRRKTSDYDRWLKGMRRMRARFMTS</sequence>
<accession>A0A381Q933</accession>
<keyword evidence="2" id="KW-0560">Oxidoreductase</keyword>
<name>A0A381Q933_9ZZZZ</name>
<dbReference type="CDD" id="cd05233">
    <property type="entry name" value="SDR_c"/>
    <property type="match status" value="1"/>
</dbReference>
<dbReference type="PRINTS" id="PR00080">
    <property type="entry name" value="SDRFAMILY"/>
</dbReference>
<dbReference type="EMBL" id="UINC01001260">
    <property type="protein sequence ID" value="SUZ75841.1"/>
    <property type="molecule type" value="Genomic_DNA"/>
</dbReference>
<dbReference type="InterPro" id="IPR020904">
    <property type="entry name" value="Sc_DH/Rdtase_CS"/>
</dbReference>
<dbReference type="Pfam" id="PF00106">
    <property type="entry name" value="adh_short"/>
    <property type="match status" value="1"/>
</dbReference>
<dbReference type="PANTHER" id="PTHR43180:SF33">
    <property type="entry name" value="15-HYDROXYPROSTAGLANDIN DEHYDROGENASE [NAD(+)]-LIKE"/>
    <property type="match status" value="1"/>
</dbReference>
<comment type="similarity">
    <text evidence="1">Belongs to the short-chain dehydrogenases/reductases (SDR) family.</text>
</comment>
<gene>
    <name evidence="3" type="ORF">METZ01_LOCUS28695</name>
</gene>
<dbReference type="AlphaFoldDB" id="A0A381Q933"/>
<evidence type="ECO:0000313" key="3">
    <source>
        <dbReference type="EMBL" id="SUZ75841.1"/>
    </source>
</evidence>
<dbReference type="Gene3D" id="3.40.50.720">
    <property type="entry name" value="NAD(P)-binding Rossmann-like Domain"/>
    <property type="match status" value="1"/>
</dbReference>
<protein>
    <recommendedName>
        <fullName evidence="4">Short-chain dehydrogenase</fullName>
    </recommendedName>
</protein>
<evidence type="ECO:0008006" key="4">
    <source>
        <dbReference type="Google" id="ProtNLM"/>
    </source>
</evidence>
<dbReference type="PRINTS" id="PR00081">
    <property type="entry name" value="GDHRDH"/>
</dbReference>
<evidence type="ECO:0000256" key="1">
    <source>
        <dbReference type="ARBA" id="ARBA00006484"/>
    </source>
</evidence>
<dbReference type="PANTHER" id="PTHR43180">
    <property type="entry name" value="3-OXOACYL-(ACYL-CARRIER-PROTEIN) REDUCTASE (AFU_ORTHOLOGUE AFUA_6G11210)"/>
    <property type="match status" value="1"/>
</dbReference>
<dbReference type="PROSITE" id="PS00061">
    <property type="entry name" value="ADH_SHORT"/>
    <property type="match status" value="1"/>
</dbReference>